<dbReference type="RefSeq" id="WP_057818081.1">
    <property type="nucleotide sequence ID" value="NZ_CP031598.1"/>
</dbReference>
<organism evidence="2 4">
    <name type="scientific">Roseovarius indicus</name>
    <dbReference type="NCBI Taxonomy" id="540747"/>
    <lineage>
        <taxon>Bacteria</taxon>
        <taxon>Pseudomonadati</taxon>
        <taxon>Pseudomonadota</taxon>
        <taxon>Alphaproteobacteria</taxon>
        <taxon>Rhodobacterales</taxon>
        <taxon>Roseobacteraceae</taxon>
        <taxon>Roseovarius</taxon>
    </lineage>
</organism>
<dbReference type="OrthoDB" id="7874312at2"/>
<dbReference type="EMBL" id="CP031598">
    <property type="protein sequence ID" value="QEW28128.1"/>
    <property type="molecule type" value="Genomic_DNA"/>
</dbReference>
<dbReference type="EMBL" id="LAXI01000013">
    <property type="protein sequence ID" value="KRS16491.1"/>
    <property type="molecule type" value="Genomic_DNA"/>
</dbReference>
<evidence type="ECO:0000256" key="1">
    <source>
        <dbReference type="SAM" id="Phobius"/>
    </source>
</evidence>
<dbReference type="KEGG" id="rid:RIdsm_03953"/>
<reference evidence="3 5" key="2">
    <citation type="submission" date="2018-08" db="EMBL/GenBank/DDBJ databases">
        <title>Genetic Globetrotter - A new plasmid hitch-hiking vast phylogenetic and geographic distances.</title>
        <authorList>
            <person name="Vollmers J."/>
            <person name="Petersen J."/>
        </authorList>
    </citation>
    <scope>NUCLEOTIDE SEQUENCE [LARGE SCALE GENOMIC DNA]</scope>
    <source>
        <strain evidence="3 5">DSM 26383</strain>
    </source>
</reference>
<feature type="transmembrane region" description="Helical" evidence="1">
    <location>
        <begin position="95"/>
        <end position="118"/>
    </location>
</feature>
<dbReference type="AlphaFoldDB" id="A0A0T5P5N2"/>
<keyword evidence="1" id="KW-0812">Transmembrane</keyword>
<evidence type="ECO:0000313" key="2">
    <source>
        <dbReference type="EMBL" id="KRS16491.1"/>
    </source>
</evidence>
<accession>A0A0T5P5N2</accession>
<keyword evidence="1" id="KW-0472">Membrane</keyword>
<proteinExistence type="predicted"/>
<dbReference type="STRING" id="540747.SAMN04488031_11255"/>
<keyword evidence="4" id="KW-1185">Reference proteome</keyword>
<sequence>MIDTAKFHQRAEGLSEMLQARLGVRGKSLKARLSRAGRRLPKAQRRAGKTLIETERLLGHPKLARLADPVETDRAFDTITGHLKRFDRAEARRNALLTWLAVVVFNLLLLGGLVVALVRWQGPL</sequence>
<reference evidence="2 4" key="1">
    <citation type="submission" date="2015-04" db="EMBL/GenBank/DDBJ databases">
        <title>The draft genome sequence of Roseovarius indicus B108T.</title>
        <authorList>
            <person name="Li G."/>
            <person name="Lai Q."/>
            <person name="Shao Z."/>
            <person name="Yan P."/>
        </authorList>
    </citation>
    <scope>NUCLEOTIDE SEQUENCE [LARGE SCALE GENOMIC DNA]</scope>
    <source>
        <strain evidence="2 4">B108</strain>
    </source>
</reference>
<keyword evidence="1" id="KW-1133">Transmembrane helix</keyword>
<dbReference type="Proteomes" id="UP000051401">
    <property type="component" value="Unassembled WGS sequence"/>
</dbReference>
<protein>
    <submittedName>
        <fullName evidence="2">Uncharacterized protein</fullName>
    </submittedName>
</protein>
<name>A0A0T5P5N2_9RHOB</name>
<evidence type="ECO:0000313" key="5">
    <source>
        <dbReference type="Proteomes" id="UP000325785"/>
    </source>
</evidence>
<evidence type="ECO:0000313" key="3">
    <source>
        <dbReference type="EMBL" id="QEW28128.1"/>
    </source>
</evidence>
<evidence type="ECO:0000313" key="4">
    <source>
        <dbReference type="Proteomes" id="UP000051401"/>
    </source>
</evidence>
<dbReference type="Proteomes" id="UP000325785">
    <property type="component" value="Chromosome"/>
</dbReference>
<gene>
    <name evidence="3" type="ORF">RIdsm_03953</name>
    <name evidence="2" type="ORF">XM52_18000</name>
</gene>